<dbReference type="InterPro" id="IPR000648">
    <property type="entry name" value="Oxysterol-bd"/>
</dbReference>
<dbReference type="PROSITE" id="PS01013">
    <property type="entry name" value="OSBP"/>
    <property type="match status" value="1"/>
</dbReference>
<dbReference type="GO" id="GO:0097038">
    <property type="term" value="C:perinuclear endoplasmic reticulum"/>
    <property type="evidence" value="ECO:0007669"/>
    <property type="project" value="TreeGrafter"/>
</dbReference>
<dbReference type="Gene3D" id="3.30.70.3490">
    <property type="match status" value="1"/>
</dbReference>
<reference evidence="5" key="1">
    <citation type="submission" date="2021-02" db="EMBL/GenBank/DDBJ databases">
        <authorList>
            <person name="Nowell W R."/>
        </authorList>
    </citation>
    <scope>NUCLEOTIDE SEQUENCE</scope>
</reference>
<dbReference type="GO" id="GO:0032934">
    <property type="term" value="F:sterol binding"/>
    <property type="evidence" value="ECO:0007669"/>
    <property type="project" value="TreeGrafter"/>
</dbReference>
<evidence type="ECO:0000256" key="4">
    <source>
        <dbReference type="SAM" id="MobiDB-lite"/>
    </source>
</evidence>
<dbReference type="Proteomes" id="UP000663845">
    <property type="component" value="Unassembled WGS sequence"/>
</dbReference>
<evidence type="ECO:0000313" key="5">
    <source>
        <dbReference type="EMBL" id="CAF0886870.1"/>
    </source>
</evidence>
<keyword evidence="1" id="KW-0446">Lipid-binding</keyword>
<keyword evidence="3" id="KW-0813">Transport</keyword>
<dbReference type="EMBL" id="CAJOAZ010000057">
    <property type="protein sequence ID" value="CAF3510486.1"/>
    <property type="molecule type" value="Genomic_DNA"/>
</dbReference>
<dbReference type="PANTHER" id="PTHR10972:SF209">
    <property type="entry name" value="OXYSTEROL-BINDING PROTEIN"/>
    <property type="match status" value="1"/>
</dbReference>
<proteinExistence type="inferred from homology"/>
<dbReference type="PANTHER" id="PTHR10972">
    <property type="entry name" value="OXYSTEROL-BINDING PROTEIN-RELATED"/>
    <property type="match status" value="1"/>
</dbReference>
<organism evidence="5 9">
    <name type="scientific">Adineta steineri</name>
    <dbReference type="NCBI Taxonomy" id="433720"/>
    <lineage>
        <taxon>Eukaryota</taxon>
        <taxon>Metazoa</taxon>
        <taxon>Spiralia</taxon>
        <taxon>Gnathifera</taxon>
        <taxon>Rotifera</taxon>
        <taxon>Eurotatoria</taxon>
        <taxon>Bdelloidea</taxon>
        <taxon>Adinetida</taxon>
        <taxon>Adinetidae</taxon>
        <taxon>Adineta</taxon>
    </lineage>
</organism>
<keyword evidence="3" id="KW-0445">Lipid transport</keyword>
<dbReference type="Proteomes" id="UP000663860">
    <property type="component" value="Unassembled WGS sequence"/>
</dbReference>
<comment type="similarity">
    <text evidence="2">Belongs to the OSBP family.</text>
</comment>
<dbReference type="InterPro" id="IPR037239">
    <property type="entry name" value="OSBP_sf"/>
</dbReference>
<gene>
    <name evidence="5" type="ORF">IZO911_LOCUS11499</name>
    <name evidence="6" type="ORF">JYZ213_LOCUS11124</name>
    <name evidence="8" type="ORF">KXQ929_LOCUS26762</name>
    <name evidence="7" type="ORF">OXD698_LOCUS1845</name>
</gene>
<dbReference type="GO" id="GO:0006869">
    <property type="term" value="P:lipid transport"/>
    <property type="evidence" value="ECO:0007669"/>
    <property type="project" value="UniProtKB-KW"/>
</dbReference>
<name>A0A813YPD8_9BILA</name>
<accession>A0A813YPD8</accession>
<dbReference type="EMBL" id="CAJOBB010002459">
    <property type="protein sequence ID" value="CAF3970795.1"/>
    <property type="molecule type" value="Genomic_DNA"/>
</dbReference>
<dbReference type="Proteomes" id="UP000663844">
    <property type="component" value="Unassembled WGS sequence"/>
</dbReference>
<dbReference type="Pfam" id="PF01237">
    <property type="entry name" value="Oxysterol_BP"/>
    <property type="match status" value="1"/>
</dbReference>
<evidence type="ECO:0000313" key="7">
    <source>
        <dbReference type="EMBL" id="CAF3510486.1"/>
    </source>
</evidence>
<dbReference type="Gene3D" id="2.40.160.120">
    <property type="match status" value="1"/>
</dbReference>
<sequence>MTVDLRASRRILPAPMIDRSSYSIFSVIKQAIGKDLTKFSIPVVWNEPLSFLQRLAECIEYSSLLDQAALTNIPVERFHLLTAFIVSTLSTNLERMSKPFNPLLGETYELKMEGDTPFHYISEQVSHHPPVSALYIRGQHWTLSANVEPKVKFQGTNVVAVSEGRWILRIKKIVSTSRSASQSSFQSCTEEDDEQNSNVNNHSDEEDEYTWTSPSILVHNILFGRLWCEFQGEFDLQHTQSNQRSVLTIKTQSWLSSQSTKTANMFKYTGFIYDGKDKLGAFHGNYGHCYYAIDNLEDAQFKSSSSSCCSAGGHNCIHIHSTATVSSPCDLILTPSSRLIWFRSLSLMNDNELGLRSQYYFFTPFALCLNEQVSSVVLPLTDSRYRQDIQYLEKGNTDAAAAEKHRLEEQQRADARKRDSEHQPLWFKKDENEEYIYTNEYDKRQFNRCPNLFSSESCE</sequence>
<dbReference type="AlphaFoldDB" id="A0A813YPD8"/>
<evidence type="ECO:0000313" key="9">
    <source>
        <dbReference type="Proteomes" id="UP000663860"/>
    </source>
</evidence>
<feature type="region of interest" description="Disordered" evidence="4">
    <location>
        <begin position="184"/>
        <end position="207"/>
    </location>
</feature>
<dbReference type="InterPro" id="IPR018494">
    <property type="entry name" value="Oxysterol-bd_CS"/>
</dbReference>
<protein>
    <recommendedName>
        <fullName evidence="3">Oxysterol-binding protein</fullName>
    </recommendedName>
</protein>
<evidence type="ECO:0000313" key="6">
    <source>
        <dbReference type="EMBL" id="CAF0911830.1"/>
    </source>
</evidence>
<evidence type="ECO:0000256" key="2">
    <source>
        <dbReference type="RuleBase" id="RU003844"/>
    </source>
</evidence>
<dbReference type="Proteomes" id="UP000663868">
    <property type="component" value="Unassembled WGS sequence"/>
</dbReference>
<evidence type="ECO:0000256" key="3">
    <source>
        <dbReference type="RuleBase" id="RU003845"/>
    </source>
</evidence>
<dbReference type="GO" id="GO:0005829">
    <property type="term" value="C:cytosol"/>
    <property type="evidence" value="ECO:0007669"/>
    <property type="project" value="TreeGrafter"/>
</dbReference>
<dbReference type="EMBL" id="CAJNOE010000086">
    <property type="protein sequence ID" value="CAF0886870.1"/>
    <property type="molecule type" value="Genomic_DNA"/>
</dbReference>
<dbReference type="GO" id="GO:0005886">
    <property type="term" value="C:plasma membrane"/>
    <property type="evidence" value="ECO:0007669"/>
    <property type="project" value="TreeGrafter"/>
</dbReference>
<dbReference type="EMBL" id="CAJNOG010000083">
    <property type="protein sequence ID" value="CAF0911830.1"/>
    <property type="molecule type" value="Genomic_DNA"/>
</dbReference>
<comment type="caution">
    <text evidence="5">The sequence shown here is derived from an EMBL/GenBank/DDBJ whole genome shotgun (WGS) entry which is preliminary data.</text>
</comment>
<evidence type="ECO:0000313" key="8">
    <source>
        <dbReference type="EMBL" id="CAF3970795.1"/>
    </source>
</evidence>
<dbReference type="SUPFAM" id="SSF144000">
    <property type="entry name" value="Oxysterol-binding protein-like"/>
    <property type="match status" value="1"/>
</dbReference>
<evidence type="ECO:0000256" key="1">
    <source>
        <dbReference type="ARBA" id="ARBA00023121"/>
    </source>
</evidence>